<dbReference type="CDD" id="cd01767">
    <property type="entry name" value="UBX"/>
    <property type="match status" value="1"/>
</dbReference>
<proteinExistence type="predicted"/>
<dbReference type="Proteomes" id="UP001519460">
    <property type="component" value="Unassembled WGS sequence"/>
</dbReference>
<dbReference type="InterPro" id="IPR029071">
    <property type="entry name" value="Ubiquitin-like_domsf"/>
</dbReference>
<keyword evidence="1 2" id="KW-0833">Ubl conjugation pathway</keyword>
<reference evidence="6 7" key="1">
    <citation type="journal article" date="2023" name="Sci. Data">
        <title>Genome assembly of the Korean intertidal mud-creeper Batillaria attramentaria.</title>
        <authorList>
            <person name="Patra A.K."/>
            <person name="Ho P.T."/>
            <person name="Jun S."/>
            <person name="Lee S.J."/>
            <person name="Kim Y."/>
            <person name="Won Y.J."/>
        </authorList>
    </citation>
    <scope>NUCLEOTIDE SEQUENCE [LARGE SCALE GENOMIC DNA]</scope>
    <source>
        <strain evidence="6">Wonlab-2016</strain>
    </source>
</reference>
<feature type="domain" description="HECT" evidence="5">
    <location>
        <begin position="461"/>
        <end position="498"/>
    </location>
</feature>
<keyword evidence="3" id="KW-0175">Coiled coil</keyword>
<feature type="coiled-coil region" evidence="3">
    <location>
        <begin position="275"/>
        <end position="307"/>
    </location>
</feature>
<protein>
    <recommendedName>
        <fullName evidence="8">UBX domain-containing protein</fullName>
    </recommendedName>
</protein>
<dbReference type="EMBL" id="JACVVK020000002">
    <property type="protein sequence ID" value="KAK7508396.1"/>
    <property type="molecule type" value="Genomic_DNA"/>
</dbReference>
<dbReference type="InterPro" id="IPR000569">
    <property type="entry name" value="HECT_dom"/>
</dbReference>
<evidence type="ECO:0000256" key="1">
    <source>
        <dbReference type="ARBA" id="ARBA00022786"/>
    </source>
</evidence>
<dbReference type="AlphaFoldDB" id="A0ABD0MB83"/>
<evidence type="ECO:0000256" key="3">
    <source>
        <dbReference type="SAM" id="Coils"/>
    </source>
</evidence>
<dbReference type="PROSITE" id="PS50033">
    <property type="entry name" value="UBX"/>
    <property type="match status" value="1"/>
</dbReference>
<dbReference type="InterPro" id="IPR050730">
    <property type="entry name" value="UBX_domain-protein"/>
</dbReference>
<organism evidence="6 7">
    <name type="scientific">Batillaria attramentaria</name>
    <dbReference type="NCBI Taxonomy" id="370345"/>
    <lineage>
        <taxon>Eukaryota</taxon>
        <taxon>Metazoa</taxon>
        <taxon>Spiralia</taxon>
        <taxon>Lophotrochozoa</taxon>
        <taxon>Mollusca</taxon>
        <taxon>Gastropoda</taxon>
        <taxon>Caenogastropoda</taxon>
        <taxon>Sorbeoconcha</taxon>
        <taxon>Cerithioidea</taxon>
        <taxon>Batillariidae</taxon>
        <taxon>Batillaria</taxon>
    </lineage>
</organism>
<dbReference type="PROSITE" id="PS50237">
    <property type="entry name" value="HECT"/>
    <property type="match status" value="1"/>
</dbReference>
<evidence type="ECO:0000256" key="2">
    <source>
        <dbReference type="PROSITE-ProRule" id="PRU00104"/>
    </source>
</evidence>
<feature type="domain" description="UBX" evidence="4">
    <location>
        <begin position="321"/>
        <end position="355"/>
    </location>
</feature>
<dbReference type="SUPFAM" id="SSF56204">
    <property type="entry name" value="Hect, E3 ligase catalytic domain"/>
    <property type="match status" value="1"/>
</dbReference>
<dbReference type="Gene3D" id="3.90.1750.10">
    <property type="entry name" value="Hect, E3 ligase catalytic domains"/>
    <property type="match status" value="1"/>
</dbReference>
<dbReference type="PANTHER" id="PTHR23322">
    <property type="entry name" value="FAS-ASSOCIATED PROTEIN"/>
    <property type="match status" value="1"/>
</dbReference>
<evidence type="ECO:0000259" key="5">
    <source>
        <dbReference type="PROSITE" id="PS50237"/>
    </source>
</evidence>
<dbReference type="InterPro" id="IPR001012">
    <property type="entry name" value="UBX_dom"/>
</dbReference>
<comment type="caution">
    <text evidence="6">The sequence shown here is derived from an EMBL/GenBank/DDBJ whole genome shotgun (WGS) entry which is preliminary data.</text>
</comment>
<dbReference type="SUPFAM" id="SSF54236">
    <property type="entry name" value="Ubiquitin-like"/>
    <property type="match status" value="1"/>
</dbReference>
<name>A0ABD0MB83_9CAEN</name>
<sequence length="776" mass="86757">MMEAVRTVEEVMAEVDRMIHERIERIEEDATMTERAVAFWLLPGQPRPVLQLPGARARRRQAPRFLRIRVTGLPATHLNAAGINQRILAQYQRLGLGKVNGGNPVQFPMAMTEEDFEVRLRQLLPGLENMEFELCVHGGRNGMGNQLHAIPYRTPRTIHANMAGRRSALYVRLKADLPIVQDPLPELEAPVAELPVVQEPLPELEAPVAELPVVQGHLPEPRATVAEVAEEEMEEPQPRPPFVDMGTPTVESRNRAELRREQNREFAETQQIDHAREMAQRHAQQQRRRLQLQRREHRQRHRNQREQAVADMANRIAEVPEPDSGIEIGFRLPDGSHVTRSFAADAPVQALFDYIGGVHGIPGARLLNPAREELTRAATIASLGVQGRTLITVENDMESNASSSDESVPIQDDAIDNPVVLDLPSFKRRVFEHSQALHGTVKLQLSRDTVLEDMTTVYGGNPNIIHSYLDVTFKGEEGADVGGPTKECLRLFWEELFQQHCTGRLQKVPRVDHRYLDSTLWYVAGKVLLHGQLLCGYWPCQLSLASMASVIAGQVSDNLLMSSFEDLLPEHLLDVIAKLQNPQSFDAIDVCVRVEALQQMGALKDVSSAENVKPTLLQLAKLNLLWIPKEPLVQMSAGLKSSTLWSGVGESVLLALRDEGFPTPDKVIASLQPEHSIPQYLAMETRVMTYLEGFLWATSKAELRRFLIFCTALDIVQPFEKVKVCFNASHGLARAPSATTSSSTLTLSRLYVSQEELASDLRAVINSAQVHQFDVL</sequence>
<keyword evidence="7" id="KW-1185">Reference proteome</keyword>
<accession>A0ABD0MB83</accession>
<evidence type="ECO:0000313" key="6">
    <source>
        <dbReference type="EMBL" id="KAK7508396.1"/>
    </source>
</evidence>
<evidence type="ECO:0008006" key="8">
    <source>
        <dbReference type="Google" id="ProtNLM"/>
    </source>
</evidence>
<comment type="caution">
    <text evidence="2">Lacks conserved residue(s) required for the propagation of feature annotation.</text>
</comment>
<dbReference type="Gene3D" id="3.10.20.90">
    <property type="entry name" value="Phosphatidylinositol 3-kinase Catalytic Subunit, Chain A, domain 1"/>
    <property type="match status" value="1"/>
</dbReference>
<dbReference type="PANTHER" id="PTHR23322:SF93">
    <property type="entry name" value="UBX DOMAIN-CONTAINING PROTEIN 8"/>
    <property type="match status" value="1"/>
</dbReference>
<gene>
    <name evidence="6" type="ORF">BaRGS_00000635</name>
</gene>
<evidence type="ECO:0000259" key="4">
    <source>
        <dbReference type="PROSITE" id="PS50033"/>
    </source>
</evidence>
<evidence type="ECO:0000313" key="7">
    <source>
        <dbReference type="Proteomes" id="UP001519460"/>
    </source>
</evidence>
<dbReference type="InterPro" id="IPR035983">
    <property type="entry name" value="Hect_E3_ubiquitin_ligase"/>
</dbReference>